<protein>
    <submittedName>
        <fullName evidence="2">Ig-like domain-containing protein</fullName>
    </submittedName>
</protein>
<reference evidence="2 3" key="1">
    <citation type="submission" date="2021-06" db="EMBL/GenBank/DDBJ databases">
        <title>Caerostris extrusa draft genome.</title>
        <authorList>
            <person name="Kono N."/>
            <person name="Arakawa K."/>
        </authorList>
    </citation>
    <scope>NUCLEOTIDE SEQUENCE [LARGE SCALE GENOMIC DNA]</scope>
</reference>
<proteinExistence type="predicted"/>
<accession>A0AAV4MUJ6</accession>
<keyword evidence="3" id="KW-1185">Reference proteome</keyword>
<evidence type="ECO:0000313" key="2">
    <source>
        <dbReference type="EMBL" id="GIX74579.1"/>
    </source>
</evidence>
<organism evidence="2 3">
    <name type="scientific">Caerostris extrusa</name>
    <name type="common">Bark spider</name>
    <name type="synonym">Caerostris bankana</name>
    <dbReference type="NCBI Taxonomy" id="172846"/>
    <lineage>
        <taxon>Eukaryota</taxon>
        <taxon>Metazoa</taxon>
        <taxon>Ecdysozoa</taxon>
        <taxon>Arthropoda</taxon>
        <taxon>Chelicerata</taxon>
        <taxon>Arachnida</taxon>
        <taxon>Araneae</taxon>
        <taxon>Araneomorphae</taxon>
        <taxon>Entelegynae</taxon>
        <taxon>Araneoidea</taxon>
        <taxon>Araneidae</taxon>
        <taxon>Caerostris</taxon>
    </lineage>
</organism>
<dbReference type="EMBL" id="BPLR01002515">
    <property type="protein sequence ID" value="GIX74579.1"/>
    <property type="molecule type" value="Genomic_DNA"/>
</dbReference>
<feature type="region of interest" description="Disordered" evidence="1">
    <location>
        <begin position="54"/>
        <end position="104"/>
    </location>
</feature>
<sequence>MVGRGPIYLDLLEEARVDQQLMSHPTSSFSNCHRKSSNSNFMKSMGKAVKIHDSQHFINEPTTARTEAVKGKVPPMQDESLTKELEDDVEPPIQRPSVSEGASSTAALFSHKEWYLQYSSV</sequence>
<dbReference type="AlphaFoldDB" id="A0AAV4MUJ6"/>
<evidence type="ECO:0000313" key="3">
    <source>
        <dbReference type="Proteomes" id="UP001054945"/>
    </source>
</evidence>
<comment type="caution">
    <text evidence="2">The sequence shown here is derived from an EMBL/GenBank/DDBJ whole genome shotgun (WGS) entry which is preliminary data.</text>
</comment>
<feature type="compositionally biased region" description="Polar residues" evidence="1">
    <location>
        <begin position="56"/>
        <end position="65"/>
    </location>
</feature>
<evidence type="ECO:0000256" key="1">
    <source>
        <dbReference type="SAM" id="MobiDB-lite"/>
    </source>
</evidence>
<dbReference type="Proteomes" id="UP001054945">
    <property type="component" value="Unassembled WGS sequence"/>
</dbReference>
<gene>
    <name evidence="2" type="primary">AVEN_93975_1</name>
    <name evidence="2" type="ORF">CEXT_616821</name>
</gene>
<name>A0AAV4MUJ6_CAEEX</name>